<dbReference type="GO" id="GO:0016987">
    <property type="term" value="F:sigma factor activity"/>
    <property type="evidence" value="ECO:0007669"/>
    <property type="project" value="InterPro"/>
</dbReference>
<dbReference type="Pfam" id="PF08281">
    <property type="entry name" value="Sigma70_r4_2"/>
    <property type="match status" value="1"/>
</dbReference>
<dbReference type="GO" id="GO:0003677">
    <property type="term" value="F:DNA binding"/>
    <property type="evidence" value="ECO:0007669"/>
    <property type="project" value="InterPro"/>
</dbReference>
<evidence type="ECO:0000313" key="2">
    <source>
        <dbReference type="EMBL" id="KKK70803.1"/>
    </source>
</evidence>
<dbReference type="InterPro" id="IPR036388">
    <property type="entry name" value="WH-like_DNA-bd_sf"/>
</dbReference>
<dbReference type="Gene3D" id="1.10.10.10">
    <property type="entry name" value="Winged helix-like DNA-binding domain superfamily/Winged helix DNA-binding domain"/>
    <property type="match status" value="1"/>
</dbReference>
<gene>
    <name evidence="2" type="ORF">LCGC14_2920320</name>
</gene>
<feature type="domain" description="RNA polymerase sigma factor 70 region 4 type 2" evidence="1">
    <location>
        <begin position="147"/>
        <end position="195"/>
    </location>
</feature>
<dbReference type="InterPro" id="IPR013324">
    <property type="entry name" value="RNA_pol_sigma_r3/r4-like"/>
</dbReference>
<organism evidence="2">
    <name type="scientific">marine sediment metagenome</name>
    <dbReference type="NCBI Taxonomy" id="412755"/>
    <lineage>
        <taxon>unclassified sequences</taxon>
        <taxon>metagenomes</taxon>
        <taxon>ecological metagenomes</taxon>
    </lineage>
</organism>
<dbReference type="InterPro" id="IPR013249">
    <property type="entry name" value="RNA_pol_sigma70_r4_t2"/>
</dbReference>
<protein>
    <recommendedName>
        <fullName evidence="1">RNA polymerase sigma factor 70 region 4 type 2 domain-containing protein</fullName>
    </recommendedName>
</protein>
<dbReference type="SUPFAM" id="SSF88659">
    <property type="entry name" value="Sigma3 and sigma4 domains of RNA polymerase sigma factors"/>
    <property type="match status" value="1"/>
</dbReference>
<proteinExistence type="predicted"/>
<comment type="caution">
    <text evidence="2">The sequence shown here is derived from an EMBL/GenBank/DDBJ whole genome shotgun (WGS) entry which is preliminary data.</text>
</comment>
<sequence length="256" mass="29004">MKTPEELVSEVLNIARIKGHARPTKEDLAEARAIPTGSVNWRRLRETLVSIALKELGGEAGSDYTDVAEDIVQSFILTLLIDKVTDEDEAFNLGTAAVIHDCVDYVRLERNRREIEAEHGASINRTLTGQSAESLSADPTDIMMADEMRARLNELSPINQATLDLHYIQGLDISAIAEMQGVTEVVIRKRLQRARDYIRADALEDTRTEDVRPSMEDIKVQQRDNFKRRDEGYIKRRIRHLNPDATLAQWEAMYGC</sequence>
<dbReference type="AlphaFoldDB" id="A0A0F8XP83"/>
<name>A0A0F8XP83_9ZZZZ</name>
<accession>A0A0F8XP83</accession>
<evidence type="ECO:0000259" key="1">
    <source>
        <dbReference type="Pfam" id="PF08281"/>
    </source>
</evidence>
<reference evidence="2" key="1">
    <citation type="journal article" date="2015" name="Nature">
        <title>Complex archaea that bridge the gap between prokaryotes and eukaryotes.</title>
        <authorList>
            <person name="Spang A."/>
            <person name="Saw J.H."/>
            <person name="Jorgensen S.L."/>
            <person name="Zaremba-Niedzwiedzka K."/>
            <person name="Martijn J."/>
            <person name="Lind A.E."/>
            <person name="van Eijk R."/>
            <person name="Schleper C."/>
            <person name="Guy L."/>
            <person name="Ettema T.J."/>
        </authorList>
    </citation>
    <scope>NUCLEOTIDE SEQUENCE</scope>
</reference>
<dbReference type="EMBL" id="LAZR01058017">
    <property type="protein sequence ID" value="KKK70803.1"/>
    <property type="molecule type" value="Genomic_DNA"/>
</dbReference>
<dbReference type="GO" id="GO:0006352">
    <property type="term" value="P:DNA-templated transcription initiation"/>
    <property type="evidence" value="ECO:0007669"/>
    <property type="project" value="InterPro"/>
</dbReference>